<name>A0A1G2HQI9_9BACT</name>
<dbReference type="Pfam" id="PF24838">
    <property type="entry name" value="8xMP"/>
    <property type="match status" value="1"/>
</dbReference>
<keyword evidence="1" id="KW-1133">Transmembrane helix</keyword>
<feature type="transmembrane region" description="Helical" evidence="1">
    <location>
        <begin position="21"/>
        <end position="42"/>
    </location>
</feature>
<dbReference type="Proteomes" id="UP000176855">
    <property type="component" value="Unassembled WGS sequence"/>
</dbReference>
<sequence length="138" mass="16074">MTNDEKAMYTGMAMSRNTEVTLRWSRSQMFMIINSAMLSVLFTRDAGFGLFFSIGLFGMIIGVIWFLINMKSQQWVEYWQTRLAQMKHAEEPDTVNVFIGPEWDRINRGPTFHRLLSFLPAGFILVWIVVFCVSFTKL</sequence>
<organism evidence="2 3">
    <name type="scientific">Candidatus Staskawiczbacteria bacterium RIFCSPHIGHO2_01_FULL_39_25</name>
    <dbReference type="NCBI Taxonomy" id="1802202"/>
    <lineage>
        <taxon>Bacteria</taxon>
        <taxon>Candidatus Staskawicziibacteriota</taxon>
    </lineage>
</organism>
<gene>
    <name evidence="2" type="ORF">A2730_01890</name>
</gene>
<dbReference type="AlphaFoldDB" id="A0A1G2HQI9"/>
<proteinExistence type="predicted"/>
<evidence type="ECO:0000313" key="3">
    <source>
        <dbReference type="Proteomes" id="UP000176855"/>
    </source>
</evidence>
<dbReference type="STRING" id="1802202.A2730_01890"/>
<feature type="transmembrane region" description="Helical" evidence="1">
    <location>
        <begin position="115"/>
        <end position="136"/>
    </location>
</feature>
<evidence type="ECO:0000313" key="2">
    <source>
        <dbReference type="EMBL" id="OGZ64695.1"/>
    </source>
</evidence>
<dbReference type="InterPro" id="IPR056918">
    <property type="entry name" value="8xMP"/>
</dbReference>
<protein>
    <submittedName>
        <fullName evidence="2">Uncharacterized protein</fullName>
    </submittedName>
</protein>
<keyword evidence="1" id="KW-0812">Transmembrane</keyword>
<accession>A0A1G2HQI9</accession>
<keyword evidence="1" id="KW-0472">Membrane</keyword>
<feature type="transmembrane region" description="Helical" evidence="1">
    <location>
        <begin position="48"/>
        <end position="68"/>
    </location>
</feature>
<comment type="caution">
    <text evidence="2">The sequence shown here is derived from an EMBL/GenBank/DDBJ whole genome shotgun (WGS) entry which is preliminary data.</text>
</comment>
<dbReference type="EMBL" id="MHOO01000003">
    <property type="protein sequence ID" value="OGZ64695.1"/>
    <property type="molecule type" value="Genomic_DNA"/>
</dbReference>
<reference evidence="2 3" key="1">
    <citation type="journal article" date="2016" name="Nat. Commun.">
        <title>Thousands of microbial genomes shed light on interconnected biogeochemical processes in an aquifer system.</title>
        <authorList>
            <person name="Anantharaman K."/>
            <person name="Brown C.T."/>
            <person name="Hug L.A."/>
            <person name="Sharon I."/>
            <person name="Castelle C.J."/>
            <person name="Probst A.J."/>
            <person name="Thomas B.C."/>
            <person name="Singh A."/>
            <person name="Wilkins M.J."/>
            <person name="Karaoz U."/>
            <person name="Brodie E.L."/>
            <person name="Williams K.H."/>
            <person name="Hubbard S.S."/>
            <person name="Banfield J.F."/>
        </authorList>
    </citation>
    <scope>NUCLEOTIDE SEQUENCE [LARGE SCALE GENOMIC DNA]</scope>
</reference>
<evidence type="ECO:0000256" key="1">
    <source>
        <dbReference type="SAM" id="Phobius"/>
    </source>
</evidence>